<protein>
    <recommendedName>
        <fullName evidence="2">DUF6468 domain-containing protein</fullName>
    </recommendedName>
</protein>
<keyword evidence="4" id="KW-1185">Reference proteome</keyword>
<dbReference type="InterPro" id="IPR045531">
    <property type="entry name" value="DUF6468"/>
</dbReference>
<evidence type="ECO:0000313" key="4">
    <source>
        <dbReference type="Proteomes" id="UP000006639"/>
    </source>
</evidence>
<dbReference type="Proteomes" id="UP000006639">
    <property type="component" value="Chromosome"/>
</dbReference>
<keyword evidence="1" id="KW-1133">Transmembrane helix</keyword>
<accession>F7XWI5</accession>
<sequence length="172" mass="19529">MNYLLEIIVILLLGMTVMFCWRLNSKITEIKSSRKDMASLVKVFDEAIINTNNSLGALKEASANAAVDLKKYTIKSNELISELAFMNDTAVRLADRLENVLFEAKDIETRCLLLIEKAAAIKKPAKRKVRRKVTKNEEKKVTPLKLRDKKAKENVSETIYSSLAKKEIANRK</sequence>
<dbReference type="HOGENOM" id="CLU_1632790_0_0_5"/>
<keyword evidence="1" id="KW-0812">Transmembrane</keyword>
<dbReference type="STRING" id="696127.midi_00743"/>
<dbReference type="AlphaFoldDB" id="F7XWI5"/>
<name>F7XWI5_MIDMI</name>
<proteinExistence type="predicted"/>
<dbReference type="OrthoDB" id="7285081at2"/>
<dbReference type="KEGG" id="mmn:midi_00743"/>
<dbReference type="Pfam" id="PF20072">
    <property type="entry name" value="DUF6468"/>
    <property type="match status" value="1"/>
</dbReference>
<dbReference type="EMBL" id="CP002130">
    <property type="protein sequence ID" value="AEI89034.1"/>
    <property type="molecule type" value="Genomic_DNA"/>
</dbReference>
<evidence type="ECO:0000256" key="1">
    <source>
        <dbReference type="SAM" id="Phobius"/>
    </source>
</evidence>
<organism evidence="3 4">
    <name type="scientific">Midichloria mitochondrii (strain IricVA)</name>
    <dbReference type="NCBI Taxonomy" id="696127"/>
    <lineage>
        <taxon>Bacteria</taxon>
        <taxon>Pseudomonadati</taxon>
        <taxon>Pseudomonadota</taxon>
        <taxon>Alphaproteobacteria</taxon>
        <taxon>Rickettsiales</taxon>
        <taxon>Candidatus Midichloriaceae</taxon>
        <taxon>Candidatus Midichloria</taxon>
    </lineage>
</organism>
<feature type="transmembrane region" description="Helical" evidence="1">
    <location>
        <begin position="6"/>
        <end position="24"/>
    </location>
</feature>
<feature type="domain" description="DUF6468" evidence="2">
    <location>
        <begin position="31"/>
        <end position="101"/>
    </location>
</feature>
<gene>
    <name evidence="3" type="ordered locus">midi_00743</name>
</gene>
<reference evidence="3 4" key="1">
    <citation type="journal article" date="2011" name="Mol. Biol. Evol.">
        <title>Phylogenomic evidence for the presence of a flagellum and cbb3 oxidase in the free-living mitochondrial ancestor.</title>
        <authorList>
            <person name="Sassera D."/>
            <person name="Lo N."/>
            <person name="Epis S."/>
            <person name="D'Auria G."/>
            <person name="Montagna M."/>
            <person name="Comandatore F."/>
            <person name="Horner D."/>
            <person name="Pereto J."/>
            <person name="Luciano A.M."/>
            <person name="Franciosi F."/>
            <person name="Ferri E."/>
            <person name="Crotti E."/>
            <person name="Bazzocchi C."/>
            <person name="Daffonchio D."/>
            <person name="Sacchi L."/>
            <person name="Moya A."/>
            <person name="Latorre A."/>
            <person name="Bandi C."/>
        </authorList>
    </citation>
    <scope>NUCLEOTIDE SEQUENCE [LARGE SCALE GENOMIC DNA]</scope>
    <source>
        <strain evidence="3 4">IricVA</strain>
    </source>
</reference>
<evidence type="ECO:0000259" key="2">
    <source>
        <dbReference type="Pfam" id="PF20072"/>
    </source>
</evidence>
<evidence type="ECO:0000313" key="3">
    <source>
        <dbReference type="EMBL" id="AEI89034.1"/>
    </source>
</evidence>
<keyword evidence="1" id="KW-0472">Membrane</keyword>